<feature type="domain" description="ABC transporter" evidence="6">
    <location>
        <begin position="3"/>
        <end position="237"/>
    </location>
</feature>
<keyword evidence="2" id="KW-0547">Nucleotide-binding</keyword>
<evidence type="ECO:0000313" key="7">
    <source>
        <dbReference type="EMBL" id="MDC8013761.1"/>
    </source>
</evidence>
<protein>
    <submittedName>
        <fullName evidence="7">Sulfate ABC transporter ATP-binding protein</fullName>
    </submittedName>
</protein>
<dbReference type="InterPro" id="IPR017871">
    <property type="entry name" value="ABC_transporter-like_CS"/>
</dbReference>
<evidence type="ECO:0000256" key="5">
    <source>
        <dbReference type="ARBA" id="ARBA00023032"/>
    </source>
</evidence>
<dbReference type="GO" id="GO:0015697">
    <property type="term" value="P:quaternary ammonium group transport"/>
    <property type="evidence" value="ECO:0007669"/>
    <property type="project" value="UniProtKB-ARBA"/>
</dbReference>
<dbReference type="NCBIfam" id="TIGR00968">
    <property type="entry name" value="3a0106s01"/>
    <property type="match status" value="1"/>
</dbReference>
<evidence type="ECO:0000256" key="2">
    <source>
        <dbReference type="ARBA" id="ARBA00022741"/>
    </source>
</evidence>
<reference evidence="7" key="1">
    <citation type="submission" date="2023-02" db="EMBL/GenBank/DDBJ databases">
        <title>Tahibacter soli sp. nov. isolated from soil.</title>
        <authorList>
            <person name="Baek J.H."/>
            <person name="Lee J.K."/>
            <person name="Choi D.G."/>
            <person name="Jeon C.O."/>
        </authorList>
    </citation>
    <scope>NUCLEOTIDE SEQUENCE</scope>
    <source>
        <strain evidence="7">BL</strain>
    </source>
</reference>
<organism evidence="7 8">
    <name type="scientific">Tahibacter soli</name>
    <dbReference type="NCBI Taxonomy" id="2983605"/>
    <lineage>
        <taxon>Bacteria</taxon>
        <taxon>Pseudomonadati</taxon>
        <taxon>Pseudomonadota</taxon>
        <taxon>Gammaproteobacteria</taxon>
        <taxon>Lysobacterales</taxon>
        <taxon>Rhodanobacteraceae</taxon>
        <taxon>Tahibacter</taxon>
    </lineage>
</organism>
<dbReference type="Gene3D" id="3.40.50.300">
    <property type="entry name" value="P-loop containing nucleotide triphosphate hydrolases"/>
    <property type="match status" value="1"/>
</dbReference>
<accession>A0A9X3YJZ2</accession>
<gene>
    <name evidence="7" type="primary">cysA</name>
    <name evidence="7" type="ORF">OD750_014560</name>
</gene>
<proteinExistence type="predicted"/>
<dbReference type="InterPro" id="IPR003593">
    <property type="entry name" value="AAA+_ATPase"/>
</dbReference>
<evidence type="ECO:0000313" key="8">
    <source>
        <dbReference type="Proteomes" id="UP001139971"/>
    </source>
</evidence>
<keyword evidence="3 7" id="KW-0067">ATP-binding</keyword>
<dbReference type="InterPro" id="IPR003439">
    <property type="entry name" value="ABC_transporter-like_ATP-bd"/>
</dbReference>
<evidence type="ECO:0000256" key="3">
    <source>
        <dbReference type="ARBA" id="ARBA00022840"/>
    </source>
</evidence>
<dbReference type="Pfam" id="PF00005">
    <property type="entry name" value="ABC_tran"/>
    <property type="match status" value="1"/>
</dbReference>
<dbReference type="InterPro" id="IPR013611">
    <property type="entry name" value="Transp-assoc_OB_typ2"/>
</dbReference>
<dbReference type="AlphaFoldDB" id="A0A9X3YJZ2"/>
<dbReference type="PANTHER" id="PTHR42781">
    <property type="entry name" value="SPERMIDINE/PUTRESCINE IMPORT ATP-BINDING PROTEIN POTA"/>
    <property type="match status" value="1"/>
</dbReference>
<dbReference type="GO" id="GO:0005524">
    <property type="term" value="F:ATP binding"/>
    <property type="evidence" value="ECO:0007669"/>
    <property type="project" value="UniProtKB-KW"/>
</dbReference>
<dbReference type="GO" id="GO:0043190">
    <property type="term" value="C:ATP-binding cassette (ABC) transporter complex"/>
    <property type="evidence" value="ECO:0007669"/>
    <property type="project" value="InterPro"/>
</dbReference>
<dbReference type="PROSITE" id="PS50893">
    <property type="entry name" value="ABC_TRANSPORTER_2"/>
    <property type="match status" value="1"/>
</dbReference>
<dbReference type="SMART" id="SM00382">
    <property type="entry name" value="AAA"/>
    <property type="match status" value="1"/>
</dbReference>
<evidence type="ECO:0000259" key="6">
    <source>
        <dbReference type="PROSITE" id="PS50893"/>
    </source>
</evidence>
<dbReference type="CDD" id="cd03296">
    <property type="entry name" value="ABC_CysA_sulfate_importer"/>
    <property type="match status" value="1"/>
</dbReference>
<dbReference type="GO" id="GO:0015419">
    <property type="term" value="F:ABC-type sulfate transporter activity"/>
    <property type="evidence" value="ECO:0007669"/>
    <property type="project" value="InterPro"/>
</dbReference>
<dbReference type="InterPro" id="IPR027417">
    <property type="entry name" value="P-loop_NTPase"/>
</dbReference>
<dbReference type="FunFam" id="3.40.50.300:FF:000425">
    <property type="entry name" value="Probable ABC transporter, ATP-binding subunit"/>
    <property type="match status" value="1"/>
</dbReference>
<dbReference type="GO" id="GO:0016887">
    <property type="term" value="F:ATP hydrolysis activity"/>
    <property type="evidence" value="ECO:0007669"/>
    <property type="project" value="InterPro"/>
</dbReference>
<dbReference type="Pfam" id="PF08402">
    <property type="entry name" value="TOBE_2"/>
    <property type="match status" value="1"/>
</dbReference>
<dbReference type="InterPro" id="IPR008995">
    <property type="entry name" value="Mo/tungstate-bd_C_term_dom"/>
</dbReference>
<dbReference type="EMBL" id="JAOVZO020000018">
    <property type="protein sequence ID" value="MDC8013761.1"/>
    <property type="molecule type" value="Genomic_DNA"/>
</dbReference>
<dbReference type="InterPro" id="IPR005666">
    <property type="entry name" value="Sulph_transpt1"/>
</dbReference>
<dbReference type="PROSITE" id="PS00211">
    <property type="entry name" value="ABC_TRANSPORTER_1"/>
    <property type="match status" value="1"/>
</dbReference>
<keyword evidence="5" id="KW-0764">Sulfate transport</keyword>
<name>A0A9X3YJZ2_9GAMM</name>
<dbReference type="SUPFAM" id="SSF52540">
    <property type="entry name" value="P-loop containing nucleoside triphosphate hydrolases"/>
    <property type="match status" value="1"/>
</dbReference>
<keyword evidence="4" id="KW-1278">Translocase</keyword>
<dbReference type="RefSeq" id="WP_263541409.1">
    <property type="nucleotide sequence ID" value="NZ_JAOVZO020000018.1"/>
</dbReference>
<evidence type="ECO:0000256" key="4">
    <source>
        <dbReference type="ARBA" id="ARBA00022967"/>
    </source>
</evidence>
<dbReference type="InterPro" id="IPR050093">
    <property type="entry name" value="ABC_SmlMolc_Importer"/>
</dbReference>
<keyword evidence="8" id="KW-1185">Reference proteome</keyword>
<keyword evidence="1" id="KW-0813">Transport</keyword>
<evidence type="ECO:0000256" key="1">
    <source>
        <dbReference type="ARBA" id="ARBA00022448"/>
    </source>
</evidence>
<dbReference type="PANTHER" id="PTHR42781:SF4">
    <property type="entry name" value="SPERMIDINE_PUTRESCINE IMPORT ATP-BINDING PROTEIN POTA"/>
    <property type="match status" value="1"/>
</dbReference>
<dbReference type="SUPFAM" id="SSF50331">
    <property type="entry name" value="MOP-like"/>
    <property type="match status" value="1"/>
</dbReference>
<dbReference type="Proteomes" id="UP001139971">
    <property type="component" value="Unassembled WGS sequence"/>
</dbReference>
<sequence>MTLELSHLHRRFADFRALDDVSLSIAPGEFVALLGPSGSGKTTLLRILAGLDFPDAGDVRRDGRDLLSVSARERGVGLVFQHYALFRHMTVFENIAFGLRVRPRAKRPSRAEIAERVEKLLKRVQLDGLGNRYPAQLSGGQRQRVALARALAIEPDLLLLDEPFGALDAQVRVTLRRWLRHLHEELGLTTVFVTHDQEEALELADRVVVMNQGRIEQVGTPDEVYQQPGTPFVFEFIGRVNKIPVKFAGGRVQAGDQRFDADPLDGIGDGSGVAYVRPEHLAFTTTSLDSGWKATLGHVFFAGSVAHVEIEVPALGLTLDAELGGDEAQRRGLAAGMSVTVQPRHLTVFAHDPKTGQLDPSRRRVVHPRYGQAALARMR</sequence>
<comment type="caution">
    <text evidence="7">The sequence shown here is derived from an EMBL/GenBank/DDBJ whole genome shotgun (WGS) entry which is preliminary data.</text>
</comment>